<evidence type="ECO:0000313" key="3">
    <source>
        <dbReference type="Proteomes" id="UP000187609"/>
    </source>
</evidence>
<reference evidence="2" key="1">
    <citation type="submission" date="2016-11" db="EMBL/GenBank/DDBJ databases">
        <title>The genome of Nicotiana attenuata.</title>
        <authorList>
            <person name="Xu S."/>
            <person name="Brockmoeller T."/>
            <person name="Gaquerel E."/>
            <person name="Navarro A."/>
            <person name="Kuhl H."/>
            <person name="Gase K."/>
            <person name="Ling Z."/>
            <person name="Zhou W."/>
            <person name="Kreitzer C."/>
            <person name="Stanke M."/>
            <person name="Tang H."/>
            <person name="Lyons E."/>
            <person name="Pandey P."/>
            <person name="Pandey S.P."/>
            <person name="Timmermann B."/>
            <person name="Baldwin I.T."/>
        </authorList>
    </citation>
    <scope>NUCLEOTIDE SEQUENCE [LARGE SCALE GENOMIC DNA]</scope>
    <source>
        <strain evidence="2">UT</strain>
    </source>
</reference>
<feature type="compositionally biased region" description="Polar residues" evidence="1">
    <location>
        <begin position="161"/>
        <end position="191"/>
    </location>
</feature>
<protein>
    <submittedName>
        <fullName evidence="2">Uncharacterized protein</fullName>
    </submittedName>
</protein>
<comment type="caution">
    <text evidence="2">The sequence shown here is derived from an EMBL/GenBank/DDBJ whole genome shotgun (WGS) entry which is preliminary data.</text>
</comment>
<evidence type="ECO:0000313" key="2">
    <source>
        <dbReference type="EMBL" id="OIT34769.1"/>
    </source>
</evidence>
<feature type="region of interest" description="Disordered" evidence="1">
    <location>
        <begin position="1"/>
        <end position="71"/>
    </location>
</feature>
<dbReference type="EMBL" id="MJEQ01000658">
    <property type="protein sequence ID" value="OIT34769.1"/>
    <property type="molecule type" value="Genomic_DNA"/>
</dbReference>
<sequence>MDGNVDGKDKNKRKEQVFKGTSKDQQQERKKNGRDQSPNPTLNGIGGGDSSKSTGKEGGNSSLNKEEFDLRKVEKEAVENAIKEREAALIPVDTRTDVETRKENTIYWVHRRFGTNKKELRQCNVTTNKSWQDIPSQTHEDSGHIDELNEVIGDNAKKITSQTQKTGITEDATVNPSSSKTRVEENLNSVMDQDGKQIGDGKGASREAGNLCRPDQTAQSKIEGDGTVTSDKAGLKKGPNEDVLMKVIDETMRLEQQTGRGKKGESNGTVIPVQATTVNPRLGNVYGMQFKLIQAAITTIEQA</sequence>
<dbReference type="AlphaFoldDB" id="A0A314L145"/>
<evidence type="ECO:0000256" key="1">
    <source>
        <dbReference type="SAM" id="MobiDB-lite"/>
    </source>
</evidence>
<name>A0A314L145_NICAT</name>
<accession>A0A314L145</accession>
<feature type="compositionally biased region" description="Basic and acidic residues" evidence="1">
    <location>
        <begin position="193"/>
        <end position="205"/>
    </location>
</feature>
<proteinExistence type="predicted"/>
<feature type="compositionally biased region" description="Basic and acidic residues" evidence="1">
    <location>
        <begin position="1"/>
        <end position="34"/>
    </location>
</feature>
<organism evidence="2 3">
    <name type="scientific">Nicotiana attenuata</name>
    <name type="common">Coyote tobacco</name>
    <dbReference type="NCBI Taxonomy" id="49451"/>
    <lineage>
        <taxon>Eukaryota</taxon>
        <taxon>Viridiplantae</taxon>
        <taxon>Streptophyta</taxon>
        <taxon>Embryophyta</taxon>
        <taxon>Tracheophyta</taxon>
        <taxon>Spermatophyta</taxon>
        <taxon>Magnoliopsida</taxon>
        <taxon>eudicotyledons</taxon>
        <taxon>Gunneridae</taxon>
        <taxon>Pentapetalae</taxon>
        <taxon>asterids</taxon>
        <taxon>lamiids</taxon>
        <taxon>Solanales</taxon>
        <taxon>Solanaceae</taxon>
        <taxon>Nicotianoideae</taxon>
        <taxon>Nicotianeae</taxon>
        <taxon>Nicotiana</taxon>
    </lineage>
</organism>
<dbReference type="Gramene" id="OIT34769">
    <property type="protein sequence ID" value="OIT34769"/>
    <property type="gene ID" value="A4A49_14090"/>
</dbReference>
<gene>
    <name evidence="2" type="ORF">A4A49_14090</name>
</gene>
<keyword evidence="3" id="KW-1185">Reference proteome</keyword>
<dbReference type="Proteomes" id="UP000187609">
    <property type="component" value="Unassembled WGS sequence"/>
</dbReference>
<feature type="region of interest" description="Disordered" evidence="1">
    <location>
        <begin position="161"/>
        <end position="240"/>
    </location>
</feature>